<feature type="compositionally biased region" description="Low complexity" evidence="1">
    <location>
        <begin position="223"/>
        <end position="238"/>
    </location>
</feature>
<dbReference type="Proteomes" id="UP000004217">
    <property type="component" value="Unassembled WGS sequence"/>
</dbReference>
<feature type="region of interest" description="Disordered" evidence="1">
    <location>
        <begin position="202"/>
        <end position="267"/>
    </location>
</feature>
<evidence type="ECO:0008006" key="4">
    <source>
        <dbReference type="Google" id="ProtNLM"/>
    </source>
</evidence>
<dbReference type="Pfam" id="PF04978">
    <property type="entry name" value="MST"/>
    <property type="match status" value="1"/>
</dbReference>
<proteinExistence type="predicted"/>
<name>G2GHK4_9ACTN</name>
<dbReference type="InterPro" id="IPR007061">
    <property type="entry name" value="MST-like"/>
</dbReference>
<accession>G2GHK4</accession>
<dbReference type="Gene3D" id="1.20.120.450">
    <property type="entry name" value="dinb family like domain"/>
    <property type="match status" value="1"/>
</dbReference>
<dbReference type="SUPFAM" id="SSF109854">
    <property type="entry name" value="DinB/YfiT-like putative metalloenzymes"/>
    <property type="match status" value="1"/>
</dbReference>
<dbReference type="InterPro" id="IPR034660">
    <property type="entry name" value="DinB/YfiT-like"/>
</dbReference>
<dbReference type="PATRIC" id="fig|700597.3.peg.4903"/>
<evidence type="ECO:0000313" key="2">
    <source>
        <dbReference type="EMBL" id="EGX56988.1"/>
    </source>
</evidence>
<dbReference type="EMBL" id="AGBF01000112">
    <property type="protein sequence ID" value="EGX56988.1"/>
    <property type="molecule type" value="Genomic_DNA"/>
</dbReference>
<gene>
    <name evidence="2" type="ORF">SZN_24955</name>
</gene>
<feature type="compositionally biased region" description="Basic and acidic residues" evidence="1">
    <location>
        <begin position="257"/>
        <end position="267"/>
    </location>
</feature>
<sequence length="424" mass="45835">MVQQPVLEAGPHGHVVDRAGHEEAQGVHDVDEVVQDHRARLFGQPDAVLLHEDQLARMVGALRVAGGVAPVEADGQAHAPLFGERHQPLGFGEPVGEGLVDVGRDAGLQQPGHDGGMGGGGGVHERRVEVLREEGVEVLVTPSRREVEPVGDTGERRGRTGLQMQFHPGQAAEDRQVCLLRDVAESDAADLHGVCSSCGVLRGSARQDTGPSAGAGRRWQRSPAGAAAPPGVRAAPGGARKRLVRRGRPGEDAGMTTERREPSTTADERTMLEGWLDYHRQTLAVKCEGLSETQLRTASVPPSELSLTGLVRHMADVERGWFRRVMAAEDAAPLHYTREDPDGEFHLGEDDTWARAHATWQAEIGAARTVAARFGLDDVSEAAHARTGEWYSLRWIYTHMIEEYARHNGHADLLRECLDGSTGD</sequence>
<protein>
    <recommendedName>
        <fullName evidence="4">Mini-circle protein</fullName>
    </recommendedName>
</protein>
<evidence type="ECO:0000256" key="1">
    <source>
        <dbReference type="SAM" id="MobiDB-lite"/>
    </source>
</evidence>
<organism evidence="2 3">
    <name type="scientific">Streptomyces zinciresistens K42</name>
    <dbReference type="NCBI Taxonomy" id="700597"/>
    <lineage>
        <taxon>Bacteria</taxon>
        <taxon>Bacillati</taxon>
        <taxon>Actinomycetota</taxon>
        <taxon>Actinomycetes</taxon>
        <taxon>Kitasatosporales</taxon>
        <taxon>Streptomycetaceae</taxon>
        <taxon>Streptomyces</taxon>
    </lineage>
</organism>
<dbReference type="AlphaFoldDB" id="G2GHK4"/>
<evidence type="ECO:0000313" key="3">
    <source>
        <dbReference type="Proteomes" id="UP000004217"/>
    </source>
</evidence>
<reference evidence="2 3" key="1">
    <citation type="submission" date="2011-08" db="EMBL/GenBank/DDBJ databases">
        <authorList>
            <person name="Lin Y."/>
            <person name="Hao X."/>
            <person name="Johnstone L."/>
            <person name="Miller S.J."/>
            <person name="Wei G."/>
            <person name="Rensing C."/>
        </authorList>
    </citation>
    <scope>NUCLEOTIDE SEQUENCE [LARGE SCALE GENOMIC DNA]</scope>
    <source>
        <strain evidence="2 3">K42</strain>
    </source>
</reference>
<comment type="caution">
    <text evidence="2">The sequence shown here is derived from an EMBL/GenBank/DDBJ whole genome shotgun (WGS) entry which is preliminary data.</text>
</comment>
<keyword evidence="3" id="KW-1185">Reference proteome</keyword>